<dbReference type="AlphaFoldDB" id="A0A5A8CLH5"/>
<feature type="repeat" description="WD" evidence="9">
    <location>
        <begin position="347"/>
        <end position="388"/>
    </location>
</feature>
<organism evidence="12 15">
    <name type="scientific">Cafeteria roenbergensis</name>
    <name type="common">Marine flagellate</name>
    <dbReference type="NCBI Taxonomy" id="33653"/>
    <lineage>
        <taxon>Eukaryota</taxon>
        <taxon>Sar</taxon>
        <taxon>Stramenopiles</taxon>
        <taxon>Bigyra</taxon>
        <taxon>Opalozoa</taxon>
        <taxon>Bicosoecida</taxon>
        <taxon>Cafeteriaceae</taxon>
        <taxon>Cafeteria</taxon>
    </lineage>
</organism>
<proteinExistence type="inferred from homology"/>
<keyword evidence="2 9" id="KW-0853">WD repeat</keyword>
<name>A0A5A8CLH5_CAFRO</name>
<feature type="repeat" description="WD" evidence="9">
    <location>
        <begin position="305"/>
        <end position="346"/>
    </location>
</feature>
<dbReference type="Pfam" id="PF00400">
    <property type="entry name" value="WD40"/>
    <property type="match status" value="4"/>
</dbReference>
<evidence type="ECO:0000313" key="13">
    <source>
        <dbReference type="EMBL" id="KAA0160342.1"/>
    </source>
</evidence>
<evidence type="ECO:0000256" key="6">
    <source>
        <dbReference type="ARBA" id="ARBA00023242"/>
    </source>
</evidence>
<evidence type="ECO:0000313" key="11">
    <source>
        <dbReference type="EMBL" id="KAA0152533.1"/>
    </source>
</evidence>
<reference evidence="14 15" key="1">
    <citation type="submission" date="2019-07" db="EMBL/GenBank/DDBJ databases">
        <title>Genomes of Cafeteria roenbergensis.</title>
        <authorList>
            <person name="Fischer M.G."/>
            <person name="Hackl T."/>
            <person name="Roman M."/>
        </authorList>
    </citation>
    <scope>NUCLEOTIDE SEQUENCE [LARGE SCALE GENOMIC DNA]</scope>
    <source>
        <strain evidence="11 14">BVI</strain>
        <strain evidence="13 16">Cflag</strain>
        <strain evidence="12 15">RCC970-E3</strain>
    </source>
</reference>
<dbReference type="PRINTS" id="PR00320">
    <property type="entry name" value="GPROTEINBRPT"/>
</dbReference>
<sequence>MASAIEVESADVVRLVMQFLKEQGLGRSLSALQEETDVALNTVDSIEGFVADVASGRWDAVLQQTATLKLAPEKLMALYEQIVRELAELRELATARELMRSAVALRLLKQTAPARFAHLELLLKAPAFDVRDAYPDGSNKERKRADVAAMLAEDLSVVPPGRLLTLLGQAVKWQRHTGRLPLGSRLDVFRNAPPARKEEDDLPTTLSAGAVSFGSDSRPTSVAFSADGAHVITGSHDGFVEVWDAETGALDTRLAYQSSDELMMHEDSVLCLATSDDGAVLATGCKDGGIKVWDLAAGTCLRRFPGAHVGGVSSLSFTRDGTQLLSAGSDSVARIHGLRSGKTIKEFRGHASFVHAAAFAVDGGQVVTGSADGTARVWSMATSDCVATLTPPQSSATASAPIIALAVLRRRSDEVLLLPRGPSVFLMTFAGAVVREIRSPGGTMTAMAPSPRSALVHVLTDDRQLRCFDLESGEEASAAAAASEGDVLGLAQHPRRNRIATFGSACGVRLWSARAAAAAHHGASASSAGAATATAAATATGAAAAAPSDFVSTAGGVTITSGDTL</sequence>
<evidence type="ECO:0000313" key="15">
    <source>
        <dbReference type="Proteomes" id="UP000324907"/>
    </source>
</evidence>
<gene>
    <name evidence="12" type="ORF">FNF28_06872</name>
    <name evidence="11" type="ORF">FNF29_03760</name>
    <name evidence="13" type="ORF">FNF31_04359</name>
</gene>
<feature type="domain" description="CTLH" evidence="10">
    <location>
        <begin position="42"/>
        <end position="94"/>
    </location>
</feature>
<evidence type="ECO:0000313" key="16">
    <source>
        <dbReference type="Proteomes" id="UP000325113"/>
    </source>
</evidence>
<dbReference type="PROSITE" id="PS50294">
    <property type="entry name" value="WD_REPEATS_REGION"/>
    <property type="match status" value="3"/>
</dbReference>
<keyword evidence="5" id="KW-0508">mRNA splicing</keyword>
<dbReference type="Pfam" id="PF17814">
    <property type="entry name" value="LisH_TPL"/>
    <property type="match status" value="1"/>
</dbReference>
<dbReference type="PROSITE" id="PS50082">
    <property type="entry name" value="WD_REPEATS_2"/>
    <property type="match status" value="4"/>
</dbReference>
<dbReference type="GO" id="GO:0016607">
    <property type="term" value="C:nuclear speck"/>
    <property type="evidence" value="ECO:0007669"/>
    <property type="project" value="UniProtKB-SubCell"/>
</dbReference>
<dbReference type="SMART" id="SM00320">
    <property type="entry name" value="WD40"/>
    <property type="match status" value="6"/>
</dbReference>
<dbReference type="InterPro" id="IPR015943">
    <property type="entry name" value="WD40/YVTN_repeat-like_dom_sf"/>
</dbReference>
<evidence type="ECO:0000313" key="12">
    <source>
        <dbReference type="EMBL" id="KAA0153983.1"/>
    </source>
</evidence>
<dbReference type="PROSITE" id="PS00678">
    <property type="entry name" value="WD_REPEATS_1"/>
    <property type="match status" value="2"/>
</dbReference>
<dbReference type="SUPFAM" id="SSF50978">
    <property type="entry name" value="WD40 repeat-like"/>
    <property type="match status" value="1"/>
</dbReference>
<dbReference type="SMART" id="SM00667">
    <property type="entry name" value="LisH"/>
    <property type="match status" value="1"/>
</dbReference>
<evidence type="ECO:0000256" key="3">
    <source>
        <dbReference type="ARBA" id="ARBA00022664"/>
    </source>
</evidence>
<dbReference type="InterPro" id="IPR001680">
    <property type="entry name" value="WD40_rpt"/>
</dbReference>
<keyword evidence="14" id="KW-1185">Reference proteome</keyword>
<dbReference type="Proteomes" id="UP000325113">
    <property type="component" value="Unassembled WGS sequence"/>
</dbReference>
<dbReference type="EMBL" id="VLTM01000045">
    <property type="protein sequence ID" value="KAA0160342.1"/>
    <property type="molecule type" value="Genomic_DNA"/>
</dbReference>
<comment type="subcellular location">
    <subcellularLocation>
        <location evidence="1">Nucleus speckle</location>
    </subcellularLocation>
</comment>
<dbReference type="EMBL" id="VLTL01000193">
    <property type="protein sequence ID" value="KAA0153983.1"/>
    <property type="molecule type" value="Genomic_DNA"/>
</dbReference>
<dbReference type="InterPro" id="IPR006594">
    <property type="entry name" value="LisH"/>
</dbReference>
<evidence type="ECO:0000256" key="8">
    <source>
        <dbReference type="ARBA" id="ARBA00026184"/>
    </source>
</evidence>
<dbReference type="PANTHER" id="PTHR22848">
    <property type="entry name" value="WD40 REPEAT PROTEIN"/>
    <property type="match status" value="1"/>
</dbReference>
<dbReference type="InterPro" id="IPR045184">
    <property type="entry name" value="SMU1"/>
</dbReference>
<dbReference type="InterPro" id="IPR036322">
    <property type="entry name" value="WD40_repeat_dom_sf"/>
</dbReference>
<accession>A0A5A8CLH5</accession>
<dbReference type="GO" id="GO:0000398">
    <property type="term" value="P:mRNA splicing, via spliceosome"/>
    <property type="evidence" value="ECO:0007669"/>
    <property type="project" value="InterPro"/>
</dbReference>
<keyword evidence="3" id="KW-0507">mRNA processing</keyword>
<dbReference type="PROSITE" id="PS50896">
    <property type="entry name" value="LISH"/>
    <property type="match status" value="1"/>
</dbReference>
<evidence type="ECO:0000259" key="10">
    <source>
        <dbReference type="PROSITE" id="PS50897"/>
    </source>
</evidence>
<dbReference type="OMA" id="MMKQQEP"/>
<keyword evidence="4" id="KW-0677">Repeat</keyword>
<dbReference type="Proteomes" id="UP000323011">
    <property type="component" value="Unassembled WGS sequence"/>
</dbReference>
<dbReference type="InterPro" id="IPR019775">
    <property type="entry name" value="WD40_repeat_CS"/>
</dbReference>
<evidence type="ECO:0000313" key="14">
    <source>
        <dbReference type="Proteomes" id="UP000323011"/>
    </source>
</evidence>
<evidence type="ECO:0000256" key="9">
    <source>
        <dbReference type="PROSITE-ProRule" id="PRU00221"/>
    </source>
</evidence>
<feature type="repeat" description="WD" evidence="9">
    <location>
        <begin position="262"/>
        <end position="303"/>
    </location>
</feature>
<dbReference type="InterPro" id="IPR054532">
    <property type="entry name" value="TPL_SMU1_LisH-like"/>
</dbReference>
<keyword evidence="6" id="KW-0539">Nucleus</keyword>
<dbReference type="Proteomes" id="UP000324907">
    <property type="component" value="Unassembled WGS sequence"/>
</dbReference>
<dbReference type="InterPro" id="IPR006595">
    <property type="entry name" value="CTLH_C"/>
</dbReference>
<dbReference type="InterPro" id="IPR020472">
    <property type="entry name" value="WD40_PAC1"/>
</dbReference>
<dbReference type="CDD" id="cd00200">
    <property type="entry name" value="WD40"/>
    <property type="match status" value="1"/>
</dbReference>
<evidence type="ECO:0000256" key="4">
    <source>
        <dbReference type="ARBA" id="ARBA00022737"/>
    </source>
</evidence>
<evidence type="ECO:0000256" key="7">
    <source>
        <dbReference type="ARBA" id="ARBA00025801"/>
    </source>
</evidence>
<evidence type="ECO:0000256" key="2">
    <source>
        <dbReference type="ARBA" id="ARBA00022574"/>
    </source>
</evidence>
<evidence type="ECO:0000256" key="5">
    <source>
        <dbReference type="ARBA" id="ARBA00023187"/>
    </source>
</evidence>
<dbReference type="EMBL" id="VLTN01000020">
    <property type="protein sequence ID" value="KAA0152533.1"/>
    <property type="molecule type" value="Genomic_DNA"/>
</dbReference>
<feature type="repeat" description="WD" evidence="9">
    <location>
        <begin position="212"/>
        <end position="253"/>
    </location>
</feature>
<comment type="similarity">
    <text evidence="7">Belongs to the WD repeat SMU1 family.</text>
</comment>
<evidence type="ECO:0000256" key="1">
    <source>
        <dbReference type="ARBA" id="ARBA00004324"/>
    </source>
</evidence>
<comment type="caution">
    <text evidence="12">The sequence shown here is derived from an EMBL/GenBank/DDBJ whole genome shotgun (WGS) entry which is preliminary data.</text>
</comment>
<dbReference type="Gene3D" id="2.130.10.10">
    <property type="entry name" value="YVTN repeat-like/Quinoprotein amine dehydrogenase"/>
    <property type="match status" value="2"/>
</dbReference>
<dbReference type="PROSITE" id="PS50897">
    <property type="entry name" value="CTLH"/>
    <property type="match status" value="1"/>
</dbReference>
<protein>
    <recommendedName>
        <fullName evidence="8">WD40 repeat-containing protein SMU1</fullName>
    </recommendedName>
</protein>